<name>A0A179DHE5_9SPHI</name>
<accession>A0A179DHE5</accession>
<comment type="caution">
    <text evidence="2">The sequence shown here is derived from an EMBL/GenBank/DDBJ whole genome shotgun (WGS) entry which is preliminary data.</text>
</comment>
<keyword evidence="1" id="KW-0812">Transmembrane</keyword>
<dbReference type="RefSeq" id="WP_068821733.1">
    <property type="nucleotide sequence ID" value="NZ_LWHJ01000022.1"/>
</dbReference>
<evidence type="ECO:0000313" key="2">
    <source>
        <dbReference type="EMBL" id="OAQ40496.1"/>
    </source>
</evidence>
<gene>
    <name evidence="2" type="ORF">A5893_05990</name>
</gene>
<feature type="transmembrane region" description="Helical" evidence="1">
    <location>
        <begin position="12"/>
        <end position="32"/>
    </location>
</feature>
<keyword evidence="1" id="KW-1133">Transmembrane helix</keyword>
<sequence length="61" mass="6698">MVNANNPSHYKVIILGVFVGLFGIYIKQFIYHSMVVDLIGWAITFIGAAIAISGVMKVLKD</sequence>
<reference evidence="2 3" key="2">
    <citation type="submission" date="2016-06" db="EMBL/GenBank/DDBJ databases">
        <title>Pedobacter psychrophilus sp. nov., isolated from Antarctic fragmentary rock.</title>
        <authorList>
            <person name="Svec P."/>
        </authorList>
    </citation>
    <scope>NUCLEOTIDE SEQUENCE [LARGE SCALE GENOMIC DNA]</scope>
    <source>
        <strain evidence="2 3">CCM 8644</strain>
    </source>
</reference>
<dbReference type="Proteomes" id="UP000078459">
    <property type="component" value="Unassembled WGS sequence"/>
</dbReference>
<dbReference type="EMBL" id="LWHJ01000022">
    <property type="protein sequence ID" value="OAQ40496.1"/>
    <property type="molecule type" value="Genomic_DNA"/>
</dbReference>
<reference evidence="2 3" key="1">
    <citation type="submission" date="2016-04" db="EMBL/GenBank/DDBJ databases">
        <authorList>
            <person name="Evans L.H."/>
            <person name="Alamgir A."/>
            <person name="Owens N."/>
            <person name="Weber N.D."/>
            <person name="Virtaneva K."/>
            <person name="Barbian K."/>
            <person name="Babar A."/>
            <person name="Rosenke K."/>
        </authorList>
    </citation>
    <scope>NUCLEOTIDE SEQUENCE [LARGE SCALE GENOMIC DNA]</scope>
    <source>
        <strain evidence="2 3">CCM 8644</strain>
    </source>
</reference>
<dbReference type="OrthoDB" id="771447at2"/>
<protein>
    <submittedName>
        <fullName evidence="2">Uncharacterized protein</fullName>
    </submittedName>
</protein>
<organism evidence="2 3">
    <name type="scientific">Pedobacter psychrophilus</name>
    <dbReference type="NCBI Taxonomy" id="1826909"/>
    <lineage>
        <taxon>Bacteria</taxon>
        <taxon>Pseudomonadati</taxon>
        <taxon>Bacteroidota</taxon>
        <taxon>Sphingobacteriia</taxon>
        <taxon>Sphingobacteriales</taxon>
        <taxon>Sphingobacteriaceae</taxon>
        <taxon>Pedobacter</taxon>
    </lineage>
</organism>
<keyword evidence="3" id="KW-1185">Reference proteome</keyword>
<proteinExistence type="predicted"/>
<feature type="transmembrane region" description="Helical" evidence="1">
    <location>
        <begin position="38"/>
        <end position="59"/>
    </location>
</feature>
<dbReference type="AlphaFoldDB" id="A0A179DHE5"/>
<keyword evidence="1" id="KW-0472">Membrane</keyword>
<evidence type="ECO:0000313" key="3">
    <source>
        <dbReference type="Proteomes" id="UP000078459"/>
    </source>
</evidence>
<evidence type="ECO:0000256" key="1">
    <source>
        <dbReference type="SAM" id="Phobius"/>
    </source>
</evidence>